<evidence type="ECO:0000256" key="1">
    <source>
        <dbReference type="SAM" id="Phobius"/>
    </source>
</evidence>
<dbReference type="eggNOG" id="ENOG502Z8DT">
    <property type="taxonomic scope" value="Bacteria"/>
</dbReference>
<gene>
    <name evidence="2" type="ORF">Cha6605_2914</name>
</gene>
<protein>
    <submittedName>
        <fullName evidence="2">Uncharacterized protein</fullName>
    </submittedName>
</protein>
<keyword evidence="1" id="KW-1133">Transmembrane helix</keyword>
<evidence type="ECO:0000313" key="2">
    <source>
        <dbReference type="EMBL" id="AFY93947.1"/>
    </source>
</evidence>
<dbReference type="HOGENOM" id="CLU_530916_0_0_3"/>
<keyword evidence="3" id="KW-1185">Reference proteome</keyword>
<evidence type="ECO:0000313" key="3">
    <source>
        <dbReference type="Proteomes" id="UP000010366"/>
    </source>
</evidence>
<keyword evidence="1" id="KW-0472">Membrane</keyword>
<organism evidence="2 3">
    <name type="scientific">Chamaesiphon minutus (strain ATCC 27169 / PCC 6605)</name>
    <dbReference type="NCBI Taxonomy" id="1173020"/>
    <lineage>
        <taxon>Bacteria</taxon>
        <taxon>Bacillati</taxon>
        <taxon>Cyanobacteriota</taxon>
        <taxon>Cyanophyceae</taxon>
        <taxon>Gomontiellales</taxon>
        <taxon>Chamaesiphonaceae</taxon>
        <taxon>Chamaesiphon</taxon>
    </lineage>
</organism>
<feature type="transmembrane region" description="Helical" evidence="1">
    <location>
        <begin position="195"/>
        <end position="216"/>
    </location>
</feature>
<feature type="transmembrane region" description="Helical" evidence="1">
    <location>
        <begin position="289"/>
        <end position="312"/>
    </location>
</feature>
<dbReference type="AlphaFoldDB" id="K9UFR3"/>
<reference evidence="2 3" key="1">
    <citation type="submission" date="2012-05" db="EMBL/GenBank/DDBJ databases">
        <title>Finished chromosome of genome of Chamaesiphon sp. PCC 6605.</title>
        <authorList>
            <consortium name="US DOE Joint Genome Institute"/>
            <person name="Gugger M."/>
            <person name="Coursin T."/>
            <person name="Rippka R."/>
            <person name="Tandeau De Marsac N."/>
            <person name="Huntemann M."/>
            <person name="Wei C.-L."/>
            <person name="Han J."/>
            <person name="Detter J.C."/>
            <person name="Han C."/>
            <person name="Tapia R."/>
            <person name="Chen A."/>
            <person name="Kyrpides N."/>
            <person name="Mavromatis K."/>
            <person name="Markowitz V."/>
            <person name="Szeto E."/>
            <person name="Ivanova N."/>
            <person name="Pagani I."/>
            <person name="Pati A."/>
            <person name="Goodwin L."/>
            <person name="Nordberg H.P."/>
            <person name="Cantor M.N."/>
            <person name="Hua S.X."/>
            <person name="Woyke T."/>
            <person name="Kerfeld C.A."/>
        </authorList>
    </citation>
    <scope>NUCLEOTIDE SEQUENCE [LARGE SCALE GENOMIC DNA]</scope>
    <source>
        <strain evidence="3">ATCC 27169 / PCC 6605</strain>
    </source>
</reference>
<feature type="transmembrane region" description="Helical" evidence="1">
    <location>
        <begin position="223"/>
        <end position="242"/>
    </location>
</feature>
<dbReference type="KEGG" id="cmp:Cha6605_2914"/>
<feature type="transmembrane region" description="Helical" evidence="1">
    <location>
        <begin position="394"/>
        <end position="413"/>
    </location>
</feature>
<feature type="transmembrane region" description="Helical" evidence="1">
    <location>
        <begin position="85"/>
        <end position="105"/>
    </location>
</feature>
<feature type="transmembrane region" description="Helical" evidence="1">
    <location>
        <begin position="248"/>
        <end position="268"/>
    </location>
</feature>
<dbReference type="STRING" id="1173020.Cha6605_2914"/>
<feature type="transmembrane region" description="Helical" evidence="1">
    <location>
        <begin position="341"/>
        <end position="361"/>
    </location>
</feature>
<sequence length="513" mass="58223">MTNHLLQNLIDSIYTNYPNVCDPWEIVAIVEALGYTDKTIESDFGCPNALVLGQFIYAQREQFPFAETATRFDKGQPTFKDELDIFFAQFFHSFIYTIPFIILLILNYLPVDKTSDFLPPELNSLFGFVTMASLIASGGFVQMISRRGLFYIGLKANAQANRICNSILAMGIFTTILLSSFGVLFSFYQEIATDRYTIVAGIYYLVLSIIWMLFAIVGLQNRFAAPTILIGVTCCFFIFRFFFKLSALESQIAMISIAFVSLIVLFIFNQIEHRSIRPKFGQIVPLPRLSVLIYLLIPYFLYGIVYFGFIFADRLVANIAVAGHLRAIAGNNLDYQNSMDLALLNLLLIVPFVEYCSYKMVMFWYDRAKNMTLAEIDGLSWQLQKKYWLLLSRILLYFGLLMSIVIILLSILQRSQIDNALTIFACLGYLLFAIGLFNTVILLSLDRLYDILGILTTATIIDFIVGYLLSSLFGVYLAAIGLVIGASFFAITSSQKILKAIERPEYCYFYSGY</sequence>
<keyword evidence="1" id="KW-0812">Transmembrane</keyword>
<feature type="transmembrane region" description="Helical" evidence="1">
    <location>
        <begin position="419"/>
        <end position="441"/>
    </location>
</feature>
<feature type="transmembrane region" description="Helical" evidence="1">
    <location>
        <begin position="166"/>
        <end position="189"/>
    </location>
</feature>
<feature type="transmembrane region" description="Helical" evidence="1">
    <location>
        <begin position="125"/>
        <end position="145"/>
    </location>
</feature>
<dbReference type="EMBL" id="CP003600">
    <property type="protein sequence ID" value="AFY93947.1"/>
    <property type="molecule type" value="Genomic_DNA"/>
</dbReference>
<dbReference type="Proteomes" id="UP000010366">
    <property type="component" value="Chromosome"/>
</dbReference>
<dbReference type="OrthoDB" id="442385at2"/>
<dbReference type="RefSeq" id="WP_015160091.1">
    <property type="nucleotide sequence ID" value="NC_019697.1"/>
</dbReference>
<name>K9UFR3_CHAP6</name>
<proteinExistence type="predicted"/>
<accession>K9UFR3</accession>